<dbReference type="AlphaFoldDB" id="A0AAW8ER17"/>
<dbReference type="InterPro" id="IPR009081">
    <property type="entry name" value="PP-bd_ACP"/>
</dbReference>
<proteinExistence type="predicted"/>
<feature type="non-terminal residue" evidence="2">
    <location>
        <position position="1"/>
    </location>
</feature>
<comment type="caution">
    <text evidence="2">The sequence shown here is derived from an EMBL/GenBank/DDBJ whole genome shotgun (WGS) entry which is preliminary data.</text>
</comment>
<dbReference type="Pfam" id="PF00975">
    <property type="entry name" value="Thioesterase"/>
    <property type="match status" value="1"/>
</dbReference>
<protein>
    <submittedName>
        <fullName evidence="2">Thioesterase domain-containing protein</fullName>
    </submittedName>
</protein>
<name>A0AAW8ER17_VARPD</name>
<dbReference type="SUPFAM" id="SSF47336">
    <property type="entry name" value="ACP-like"/>
    <property type="match status" value="1"/>
</dbReference>
<dbReference type="EMBL" id="JAUSRV010000026">
    <property type="protein sequence ID" value="MDP9975253.1"/>
    <property type="molecule type" value="Genomic_DNA"/>
</dbReference>
<sequence>SLLATKLISRIRSALGVELAIRTLFEAPTVAQLWERLSIGDQSDSFDILIPIRPTGNLAPLFCIHPGGGLSWGYASLIQHLQSERPAYGLQARGFSDLNQMPSSIEEMAFDYLEQIRKVQPTGPYNLLGWSFGGYVAYEISRILFNGGETDITLMLLDTYPPHIKAPKEHHSIASQASAFAQIEQIRKTAEPEPYLLRQNSILESLNKEKAERMQQVTRHNVSLLKDYTPKGYDGSLTLFVATHTRTRPSADVWLPFIAGQVNVHEIACRHGEMTDPAPMAQIGKILNAGLSMR</sequence>
<dbReference type="InterPro" id="IPR001031">
    <property type="entry name" value="Thioesterase"/>
</dbReference>
<dbReference type="SUPFAM" id="SSF53474">
    <property type="entry name" value="alpha/beta-Hydrolases"/>
    <property type="match status" value="1"/>
</dbReference>
<dbReference type="Pfam" id="PF00550">
    <property type="entry name" value="PP-binding"/>
    <property type="match status" value="1"/>
</dbReference>
<evidence type="ECO:0000313" key="3">
    <source>
        <dbReference type="Proteomes" id="UP001224845"/>
    </source>
</evidence>
<feature type="domain" description="Carrier" evidence="1">
    <location>
        <begin position="1"/>
        <end position="41"/>
    </location>
</feature>
<evidence type="ECO:0000259" key="1">
    <source>
        <dbReference type="PROSITE" id="PS50075"/>
    </source>
</evidence>
<dbReference type="InterPro" id="IPR029058">
    <property type="entry name" value="AB_hydrolase_fold"/>
</dbReference>
<evidence type="ECO:0000313" key="2">
    <source>
        <dbReference type="EMBL" id="MDP9975253.1"/>
    </source>
</evidence>
<dbReference type="RefSeq" id="WP_307597217.1">
    <property type="nucleotide sequence ID" value="NZ_JAUSRV010000026.1"/>
</dbReference>
<gene>
    <name evidence="2" type="ORF">J2W39_006542</name>
</gene>
<reference evidence="2" key="1">
    <citation type="submission" date="2023-07" db="EMBL/GenBank/DDBJ databases">
        <title>Sorghum-associated microbial communities from plants grown in Nebraska, USA.</title>
        <authorList>
            <person name="Schachtman D."/>
        </authorList>
    </citation>
    <scope>NUCLEOTIDE SEQUENCE</scope>
    <source>
        <strain evidence="2">DS3315</strain>
    </source>
</reference>
<organism evidence="2 3">
    <name type="scientific">Variovorax paradoxus</name>
    <dbReference type="NCBI Taxonomy" id="34073"/>
    <lineage>
        <taxon>Bacteria</taxon>
        <taxon>Pseudomonadati</taxon>
        <taxon>Pseudomonadota</taxon>
        <taxon>Betaproteobacteria</taxon>
        <taxon>Burkholderiales</taxon>
        <taxon>Comamonadaceae</taxon>
        <taxon>Variovorax</taxon>
    </lineage>
</organism>
<dbReference type="Gene3D" id="3.40.50.1820">
    <property type="entry name" value="alpha/beta hydrolase"/>
    <property type="match status" value="1"/>
</dbReference>
<dbReference type="PROSITE" id="PS50075">
    <property type="entry name" value="CARRIER"/>
    <property type="match status" value="1"/>
</dbReference>
<accession>A0AAW8ER17</accession>
<dbReference type="InterPro" id="IPR036736">
    <property type="entry name" value="ACP-like_sf"/>
</dbReference>
<dbReference type="Proteomes" id="UP001224845">
    <property type="component" value="Unassembled WGS sequence"/>
</dbReference>